<evidence type="ECO:0000256" key="1">
    <source>
        <dbReference type="ARBA" id="ARBA00001286"/>
    </source>
</evidence>
<dbReference type="SUPFAM" id="SSF46767">
    <property type="entry name" value="Methylated DNA-protein cysteine methyltransferase, C-terminal domain"/>
    <property type="match status" value="1"/>
</dbReference>
<comment type="caution">
    <text evidence="11">The sequence shown here is derived from an EMBL/GenBank/DDBJ whole genome shotgun (WGS) entry which is preliminary data.</text>
</comment>
<dbReference type="Pfam" id="PF02870">
    <property type="entry name" value="Methyltransf_1N"/>
    <property type="match status" value="1"/>
</dbReference>
<evidence type="ECO:0000259" key="10">
    <source>
        <dbReference type="Pfam" id="PF02870"/>
    </source>
</evidence>
<keyword evidence="5 8" id="KW-0227">DNA damage</keyword>
<dbReference type="PROSITE" id="PS00374">
    <property type="entry name" value="MGMT"/>
    <property type="match status" value="1"/>
</dbReference>
<dbReference type="InterPro" id="IPR008332">
    <property type="entry name" value="MethylG_MeTrfase_N"/>
</dbReference>
<keyword evidence="6 8" id="KW-0234">DNA repair</keyword>
<dbReference type="CDD" id="cd06445">
    <property type="entry name" value="ATase"/>
    <property type="match status" value="1"/>
</dbReference>
<proteinExistence type="inferred from homology"/>
<evidence type="ECO:0000256" key="4">
    <source>
        <dbReference type="ARBA" id="ARBA00022679"/>
    </source>
</evidence>
<dbReference type="InterPro" id="IPR001497">
    <property type="entry name" value="MethylDNA_cys_MeTrfase_AS"/>
</dbReference>
<evidence type="ECO:0000256" key="3">
    <source>
        <dbReference type="ARBA" id="ARBA00022603"/>
    </source>
</evidence>
<dbReference type="EC" id="2.1.1.63" evidence="8"/>
<keyword evidence="4 8" id="KW-0808">Transferase</keyword>
<dbReference type="PANTHER" id="PTHR10815:SF5">
    <property type="entry name" value="METHYLATED-DNA--PROTEIN-CYSTEINE METHYLTRANSFERASE"/>
    <property type="match status" value="1"/>
</dbReference>
<dbReference type="SUPFAM" id="SSF53155">
    <property type="entry name" value="Methylated DNA-protein cysteine methyltransferase domain"/>
    <property type="match status" value="1"/>
</dbReference>
<accession>A0ABV5LWU6</accession>
<evidence type="ECO:0000256" key="8">
    <source>
        <dbReference type="HAMAP-Rule" id="MF_00772"/>
    </source>
</evidence>
<comment type="subcellular location">
    <subcellularLocation>
        <location evidence="8">Cytoplasm</location>
    </subcellularLocation>
</comment>
<keyword evidence="12" id="KW-1185">Reference proteome</keyword>
<dbReference type="Proteomes" id="UP001589748">
    <property type="component" value="Unassembled WGS sequence"/>
</dbReference>
<dbReference type="InterPro" id="IPR036631">
    <property type="entry name" value="MGMT_N_sf"/>
</dbReference>
<protein>
    <recommendedName>
        <fullName evidence="8">Methylated-DNA--protein-cysteine methyltransferase</fullName>
        <ecNumber evidence="8">2.1.1.63</ecNumber>
    </recommendedName>
    <alternativeName>
        <fullName evidence="8">6-O-methylguanine-DNA methyltransferase</fullName>
        <shortName evidence="8">MGMT</shortName>
    </alternativeName>
    <alternativeName>
        <fullName evidence="8">O-6-methylguanine-DNA-alkyltransferase</fullName>
    </alternativeName>
</protein>
<feature type="domain" description="Methylated-DNA-[protein]-cysteine S-methyltransferase DNA binding" evidence="9">
    <location>
        <begin position="86"/>
        <end position="165"/>
    </location>
</feature>
<dbReference type="EMBL" id="JBHMDM010000007">
    <property type="protein sequence ID" value="MFB9378559.1"/>
    <property type="molecule type" value="Genomic_DNA"/>
</dbReference>
<dbReference type="InterPro" id="IPR036388">
    <property type="entry name" value="WH-like_DNA-bd_sf"/>
</dbReference>
<comment type="similarity">
    <text evidence="8">Belongs to the MGMT family.</text>
</comment>
<feature type="active site" description="Nucleophile; methyl group acceptor" evidence="8">
    <location>
        <position position="137"/>
    </location>
</feature>
<evidence type="ECO:0000256" key="2">
    <source>
        <dbReference type="ARBA" id="ARBA00022490"/>
    </source>
</evidence>
<dbReference type="GO" id="GO:0032259">
    <property type="term" value="P:methylation"/>
    <property type="evidence" value="ECO:0007669"/>
    <property type="project" value="UniProtKB-KW"/>
</dbReference>
<gene>
    <name evidence="11" type="ORF">ACFFVI_16465</name>
</gene>
<keyword evidence="2 8" id="KW-0963">Cytoplasm</keyword>
<dbReference type="InterPro" id="IPR036217">
    <property type="entry name" value="MethylDNA_cys_MeTrfase_DNAb"/>
</dbReference>
<dbReference type="InterPro" id="IPR023546">
    <property type="entry name" value="MGMT"/>
</dbReference>
<keyword evidence="3 8" id="KW-0489">Methyltransferase</keyword>
<evidence type="ECO:0000259" key="9">
    <source>
        <dbReference type="Pfam" id="PF01035"/>
    </source>
</evidence>
<comment type="catalytic activity">
    <reaction evidence="7 8">
        <text>a 6-O-methyl-2'-deoxyguanosine in DNA + L-cysteinyl-[protein] = S-methyl-L-cysteinyl-[protein] + a 2'-deoxyguanosine in DNA</text>
        <dbReference type="Rhea" id="RHEA:24000"/>
        <dbReference type="Rhea" id="RHEA-COMP:10131"/>
        <dbReference type="Rhea" id="RHEA-COMP:10132"/>
        <dbReference type="Rhea" id="RHEA-COMP:11367"/>
        <dbReference type="Rhea" id="RHEA-COMP:11368"/>
        <dbReference type="ChEBI" id="CHEBI:29950"/>
        <dbReference type="ChEBI" id="CHEBI:82612"/>
        <dbReference type="ChEBI" id="CHEBI:85445"/>
        <dbReference type="ChEBI" id="CHEBI:85448"/>
        <dbReference type="EC" id="2.1.1.63"/>
    </reaction>
</comment>
<feature type="domain" description="Methylguanine DNA methyltransferase ribonuclease-like" evidence="10">
    <location>
        <begin position="14"/>
        <end position="82"/>
    </location>
</feature>
<organism evidence="11 12">
    <name type="scientific">Kineococcus gynurae</name>
    <dbReference type="NCBI Taxonomy" id="452979"/>
    <lineage>
        <taxon>Bacteria</taxon>
        <taxon>Bacillati</taxon>
        <taxon>Actinomycetota</taxon>
        <taxon>Actinomycetes</taxon>
        <taxon>Kineosporiales</taxon>
        <taxon>Kineosporiaceae</taxon>
        <taxon>Kineococcus</taxon>
    </lineage>
</organism>
<evidence type="ECO:0000256" key="5">
    <source>
        <dbReference type="ARBA" id="ARBA00022763"/>
    </source>
</evidence>
<dbReference type="PANTHER" id="PTHR10815">
    <property type="entry name" value="METHYLATED-DNA--PROTEIN-CYSTEINE METHYLTRANSFERASE"/>
    <property type="match status" value="1"/>
</dbReference>
<comment type="miscellaneous">
    <text evidence="8">This enzyme catalyzes only one turnover and therefore is not strictly catalytic. According to one definition, an enzyme is a biocatalyst that acts repeatedly and over many reaction cycles.</text>
</comment>
<evidence type="ECO:0000256" key="7">
    <source>
        <dbReference type="ARBA" id="ARBA00049348"/>
    </source>
</evidence>
<dbReference type="InterPro" id="IPR014048">
    <property type="entry name" value="MethylDNA_cys_MeTrfase_DNA-bd"/>
</dbReference>
<comment type="function">
    <text evidence="8">Involved in the cellular defense against the biological effects of O6-methylguanine (O6-MeG) and O4-methylthymine (O4-MeT) in DNA. Repairs the methylated nucleobase in DNA by stoichiometrically transferring the methyl group to a cysteine residue in the enzyme. This is a suicide reaction: the enzyme is irreversibly inactivated.</text>
</comment>
<dbReference type="GO" id="GO:0003908">
    <property type="term" value="F:methylated-DNA-[protein]-cysteine S-methyltransferase activity"/>
    <property type="evidence" value="ECO:0007669"/>
    <property type="project" value="UniProtKB-EC"/>
</dbReference>
<sequence length="175" mass="18917">MPDAVEETRVWVRLDSPLGDLVAARTERGLRGVWFADHRGGFPTVLGTRTEPGADPVLDDLGGQLREYFAGARREFRLPLDPVGSPFELRVWAALREIPYGATRSYGDLARELGGIGHAQAVGAANGRNPLSIVVPCHRVVGTAGALTGYAGGLWRKRFLLSLEEPDAAEAARLF</sequence>
<comment type="catalytic activity">
    <reaction evidence="1 8">
        <text>a 4-O-methyl-thymidine in DNA + L-cysteinyl-[protein] = a thymidine in DNA + S-methyl-L-cysteinyl-[protein]</text>
        <dbReference type="Rhea" id="RHEA:53428"/>
        <dbReference type="Rhea" id="RHEA-COMP:10131"/>
        <dbReference type="Rhea" id="RHEA-COMP:10132"/>
        <dbReference type="Rhea" id="RHEA-COMP:13555"/>
        <dbReference type="Rhea" id="RHEA-COMP:13556"/>
        <dbReference type="ChEBI" id="CHEBI:29950"/>
        <dbReference type="ChEBI" id="CHEBI:82612"/>
        <dbReference type="ChEBI" id="CHEBI:137386"/>
        <dbReference type="ChEBI" id="CHEBI:137387"/>
        <dbReference type="EC" id="2.1.1.63"/>
    </reaction>
</comment>
<evidence type="ECO:0000313" key="11">
    <source>
        <dbReference type="EMBL" id="MFB9378559.1"/>
    </source>
</evidence>
<dbReference type="Gene3D" id="1.10.10.10">
    <property type="entry name" value="Winged helix-like DNA-binding domain superfamily/Winged helix DNA-binding domain"/>
    <property type="match status" value="1"/>
</dbReference>
<reference evidence="11 12" key="1">
    <citation type="submission" date="2024-09" db="EMBL/GenBank/DDBJ databases">
        <authorList>
            <person name="Sun Q."/>
            <person name="Mori K."/>
        </authorList>
    </citation>
    <scope>NUCLEOTIDE SEQUENCE [LARGE SCALE GENOMIC DNA]</scope>
    <source>
        <strain evidence="11 12">TISTR 1856</strain>
    </source>
</reference>
<dbReference type="RefSeq" id="WP_380136780.1">
    <property type="nucleotide sequence ID" value="NZ_JBHLUI010000008.1"/>
</dbReference>
<dbReference type="NCBIfam" id="TIGR00589">
    <property type="entry name" value="ogt"/>
    <property type="match status" value="1"/>
</dbReference>
<dbReference type="HAMAP" id="MF_00772">
    <property type="entry name" value="OGT"/>
    <property type="match status" value="1"/>
</dbReference>
<name>A0ABV5LWU6_9ACTN</name>
<evidence type="ECO:0000313" key="12">
    <source>
        <dbReference type="Proteomes" id="UP001589748"/>
    </source>
</evidence>
<evidence type="ECO:0000256" key="6">
    <source>
        <dbReference type="ARBA" id="ARBA00023204"/>
    </source>
</evidence>
<dbReference type="Pfam" id="PF01035">
    <property type="entry name" value="DNA_binding_1"/>
    <property type="match status" value="1"/>
</dbReference>
<dbReference type="Gene3D" id="3.30.160.70">
    <property type="entry name" value="Methylated DNA-protein cysteine methyltransferase domain"/>
    <property type="match status" value="1"/>
</dbReference>